<dbReference type="GO" id="GO:0030145">
    <property type="term" value="F:manganese ion binding"/>
    <property type="evidence" value="ECO:0007669"/>
    <property type="project" value="TreeGrafter"/>
</dbReference>
<feature type="non-terminal residue" evidence="2">
    <location>
        <position position="160"/>
    </location>
</feature>
<accession>A0A820HPG4</accession>
<dbReference type="EMBL" id="CAJOAZ010015716">
    <property type="protein sequence ID" value="CAF4296397.1"/>
    <property type="molecule type" value="Genomic_DNA"/>
</dbReference>
<dbReference type="InterPro" id="IPR008209">
    <property type="entry name" value="PEP_carboxykinase_GTP"/>
</dbReference>
<dbReference type="InterPro" id="IPR035078">
    <property type="entry name" value="PEP_carboxykinase_GTP_N"/>
</dbReference>
<proteinExistence type="predicted"/>
<dbReference type="GO" id="GO:0006107">
    <property type="term" value="P:oxaloacetate metabolic process"/>
    <property type="evidence" value="ECO:0007669"/>
    <property type="project" value="TreeGrafter"/>
</dbReference>
<gene>
    <name evidence="2" type="ORF">OXD698_LOCUS45851</name>
</gene>
<dbReference type="Proteomes" id="UP000663844">
    <property type="component" value="Unassembled WGS sequence"/>
</dbReference>
<dbReference type="GO" id="GO:0019543">
    <property type="term" value="P:propionate catabolic process"/>
    <property type="evidence" value="ECO:0007669"/>
    <property type="project" value="TreeGrafter"/>
</dbReference>
<feature type="domain" description="Phosphoenolpyruvate carboxykinase GTP-utilising N-terminal" evidence="1">
    <location>
        <begin position="42"/>
        <end position="156"/>
    </location>
</feature>
<dbReference type="GO" id="GO:0042594">
    <property type="term" value="P:response to starvation"/>
    <property type="evidence" value="ECO:0007669"/>
    <property type="project" value="TreeGrafter"/>
</dbReference>
<dbReference type="GO" id="GO:0071333">
    <property type="term" value="P:cellular response to glucose stimulus"/>
    <property type="evidence" value="ECO:0007669"/>
    <property type="project" value="TreeGrafter"/>
</dbReference>
<dbReference type="GO" id="GO:0005829">
    <property type="term" value="C:cytosol"/>
    <property type="evidence" value="ECO:0007669"/>
    <property type="project" value="TreeGrafter"/>
</dbReference>
<sequence>SIEMEDVNVPFVEVHYITIQQVGNVPITKGAFQSLPHQVQTWLAQMIQLCAPRAVYICDGSEEEAEMVTNKLVERGTLTKLTKYENSYICWTDPRDVARVESKTFIVTDNKYASIPHSREGVKCVLGQWMPPSDMKQELDDRLPGCMAGRMLYVIQLVHH</sequence>
<dbReference type="InterPro" id="IPR008210">
    <property type="entry name" value="PEP_carboxykinase_N"/>
</dbReference>
<dbReference type="GO" id="GO:0005525">
    <property type="term" value="F:GTP binding"/>
    <property type="evidence" value="ECO:0007669"/>
    <property type="project" value="InterPro"/>
</dbReference>
<name>A0A820HPG4_9BILA</name>
<dbReference type="GO" id="GO:0046327">
    <property type="term" value="P:glycerol biosynthetic process from pyruvate"/>
    <property type="evidence" value="ECO:0007669"/>
    <property type="project" value="TreeGrafter"/>
</dbReference>
<evidence type="ECO:0000313" key="2">
    <source>
        <dbReference type="EMBL" id="CAF4296397.1"/>
    </source>
</evidence>
<dbReference type="Gene3D" id="2.170.8.10">
    <property type="entry name" value="Phosphoenolpyruvate Carboxykinase, domain 2"/>
    <property type="match status" value="1"/>
</dbReference>
<organism evidence="2 3">
    <name type="scientific">Adineta steineri</name>
    <dbReference type="NCBI Taxonomy" id="433720"/>
    <lineage>
        <taxon>Eukaryota</taxon>
        <taxon>Metazoa</taxon>
        <taxon>Spiralia</taxon>
        <taxon>Gnathifera</taxon>
        <taxon>Rotifera</taxon>
        <taxon>Eurotatoria</taxon>
        <taxon>Bdelloidea</taxon>
        <taxon>Adinetida</taxon>
        <taxon>Adinetidae</taxon>
        <taxon>Adineta</taxon>
    </lineage>
</organism>
<dbReference type="PANTHER" id="PTHR11561">
    <property type="entry name" value="PHOSPHOENOLPYRUVATE CARBOXYKINASE"/>
    <property type="match status" value="1"/>
</dbReference>
<evidence type="ECO:0000313" key="3">
    <source>
        <dbReference type="Proteomes" id="UP000663844"/>
    </source>
</evidence>
<dbReference type="GO" id="GO:0006094">
    <property type="term" value="P:gluconeogenesis"/>
    <property type="evidence" value="ECO:0007669"/>
    <property type="project" value="InterPro"/>
</dbReference>
<dbReference type="GO" id="GO:0004613">
    <property type="term" value="F:phosphoenolpyruvate carboxykinase (GTP) activity"/>
    <property type="evidence" value="ECO:0007669"/>
    <property type="project" value="TreeGrafter"/>
</dbReference>
<dbReference type="GO" id="GO:0033993">
    <property type="term" value="P:response to lipid"/>
    <property type="evidence" value="ECO:0007669"/>
    <property type="project" value="TreeGrafter"/>
</dbReference>
<dbReference type="SUPFAM" id="SSF68923">
    <property type="entry name" value="PEP carboxykinase N-terminal domain"/>
    <property type="match status" value="1"/>
</dbReference>
<comment type="caution">
    <text evidence="2">The sequence shown here is derived from an EMBL/GenBank/DDBJ whole genome shotgun (WGS) entry which is preliminary data.</text>
</comment>
<reference evidence="2" key="1">
    <citation type="submission" date="2021-02" db="EMBL/GenBank/DDBJ databases">
        <authorList>
            <person name="Nowell W R."/>
        </authorList>
    </citation>
    <scope>NUCLEOTIDE SEQUENCE</scope>
</reference>
<protein>
    <recommendedName>
        <fullName evidence="1">Phosphoenolpyruvate carboxykinase GTP-utilising N-terminal domain-containing protein</fullName>
    </recommendedName>
</protein>
<dbReference type="Gene3D" id="3.40.449.10">
    <property type="entry name" value="Phosphoenolpyruvate Carboxykinase, domain 1"/>
    <property type="match status" value="1"/>
</dbReference>
<dbReference type="AlphaFoldDB" id="A0A820HPG4"/>
<dbReference type="PANTHER" id="PTHR11561:SF0">
    <property type="entry name" value="PHOSPHOENOLPYRUVATE CARBOXYKINASE [GTP]-RELATED"/>
    <property type="match status" value="1"/>
</dbReference>
<dbReference type="Pfam" id="PF17297">
    <property type="entry name" value="PEPCK_N"/>
    <property type="match status" value="1"/>
</dbReference>
<evidence type="ECO:0000259" key="1">
    <source>
        <dbReference type="Pfam" id="PF17297"/>
    </source>
</evidence>